<evidence type="ECO:0000313" key="2">
    <source>
        <dbReference type="EMBL" id="ETS01346.1"/>
    </source>
</evidence>
<dbReference type="AlphaFoldDB" id="A0A024SA17"/>
<name>A0A024SA17_HYPJR</name>
<organism evidence="2 3">
    <name type="scientific">Hypocrea jecorina (strain ATCC 56765 / BCRC 32924 / NRRL 11460 / Rut C-30)</name>
    <name type="common">Trichoderma reesei</name>
    <dbReference type="NCBI Taxonomy" id="1344414"/>
    <lineage>
        <taxon>Eukaryota</taxon>
        <taxon>Fungi</taxon>
        <taxon>Dikarya</taxon>
        <taxon>Ascomycota</taxon>
        <taxon>Pezizomycotina</taxon>
        <taxon>Sordariomycetes</taxon>
        <taxon>Hypocreomycetidae</taxon>
        <taxon>Hypocreales</taxon>
        <taxon>Hypocreaceae</taxon>
        <taxon>Trichoderma</taxon>
    </lineage>
</organism>
<accession>A0A024SA17</accession>
<keyword evidence="1" id="KW-0732">Signal</keyword>
<protein>
    <submittedName>
        <fullName evidence="2">Uncharacterized protein</fullName>
    </submittedName>
</protein>
<dbReference type="Proteomes" id="UP000024376">
    <property type="component" value="Unassembled WGS sequence"/>
</dbReference>
<evidence type="ECO:0000256" key="1">
    <source>
        <dbReference type="SAM" id="SignalP"/>
    </source>
</evidence>
<gene>
    <name evidence="2" type="ORF">M419DRAFT_130386</name>
</gene>
<feature type="signal peptide" evidence="1">
    <location>
        <begin position="1"/>
        <end position="28"/>
    </location>
</feature>
<reference evidence="3" key="1">
    <citation type="journal article" date="2013" name="Ind. Biotechnol.">
        <title>Comparative genomics analysis of Trichoderma reesei strains.</title>
        <authorList>
            <person name="Koike H."/>
            <person name="Aerts A."/>
            <person name="LaButti K."/>
            <person name="Grigoriev I.V."/>
            <person name="Baker S.E."/>
        </authorList>
    </citation>
    <scope>NUCLEOTIDE SEQUENCE [LARGE SCALE GENOMIC DNA]</scope>
    <source>
        <strain evidence="3">ATCC 56765 / BCRC 32924 / NRRL 11460 / Rut C-30</strain>
    </source>
</reference>
<dbReference type="HOGENOM" id="CLU_1678150_0_0_1"/>
<proteinExistence type="predicted"/>
<dbReference type="KEGG" id="trr:M419DRAFT_130386"/>
<dbReference type="EMBL" id="KI911148">
    <property type="protein sequence ID" value="ETS01346.1"/>
    <property type="molecule type" value="Genomic_DNA"/>
</dbReference>
<feature type="chain" id="PRO_5001537016" evidence="1">
    <location>
        <begin position="29"/>
        <end position="157"/>
    </location>
</feature>
<sequence length="157" mass="17280">MHVSPLSLPPLPFSLSLLILFLAQPRPAYHPKYSISCTDRLPRRICHGNVKPVNSKIASPDSSIAAVAAPSRRPGPWDHITPISLSATLSALVHIVSGEITSGAGDPKRREGREEYAGFLGWRHDAEKLLIQDNVRTVSYMDIYCTIDWKNVERGAA</sequence>
<evidence type="ECO:0000313" key="3">
    <source>
        <dbReference type="Proteomes" id="UP000024376"/>
    </source>
</evidence>